<evidence type="ECO:0000313" key="2">
    <source>
        <dbReference type="Proteomes" id="UP001177003"/>
    </source>
</evidence>
<dbReference type="AlphaFoldDB" id="A0AA35VBX0"/>
<sequence length="188" mass="20320">MDSTVNPPSLEDLVSNAYFPMKKNVTMESLSGKPLSSSTRVAAKGLLKRKIGSEKMVPPTSFESNDPVETHTSSALHDCPVIIDHGLKHVEDNTPLLKSDVHSIKFYSTSSSQMEVPLIVAISSKGLIGIEVSHPFSRGSITSALSAAEIFCQKLFGEKLGHFQATTMEATVVIANPLKWNLISLGLR</sequence>
<dbReference type="EMBL" id="OX465086">
    <property type="protein sequence ID" value="CAI9263230.1"/>
    <property type="molecule type" value="Genomic_DNA"/>
</dbReference>
<organism evidence="1 2">
    <name type="scientific">Lactuca saligna</name>
    <name type="common">Willowleaf lettuce</name>
    <dbReference type="NCBI Taxonomy" id="75948"/>
    <lineage>
        <taxon>Eukaryota</taxon>
        <taxon>Viridiplantae</taxon>
        <taxon>Streptophyta</taxon>
        <taxon>Embryophyta</taxon>
        <taxon>Tracheophyta</taxon>
        <taxon>Spermatophyta</taxon>
        <taxon>Magnoliopsida</taxon>
        <taxon>eudicotyledons</taxon>
        <taxon>Gunneridae</taxon>
        <taxon>Pentapetalae</taxon>
        <taxon>asterids</taxon>
        <taxon>campanulids</taxon>
        <taxon>Asterales</taxon>
        <taxon>Asteraceae</taxon>
        <taxon>Cichorioideae</taxon>
        <taxon>Cichorieae</taxon>
        <taxon>Lactucinae</taxon>
        <taxon>Lactuca</taxon>
    </lineage>
</organism>
<accession>A0AA35VBX0</accession>
<protein>
    <submittedName>
        <fullName evidence="1">Uncharacterized protein</fullName>
    </submittedName>
</protein>
<gene>
    <name evidence="1" type="ORF">LSALG_LOCUS3928</name>
</gene>
<evidence type="ECO:0000313" key="1">
    <source>
        <dbReference type="EMBL" id="CAI9263230.1"/>
    </source>
</evidence>
<name>A0AA35VBX0_LACSI</name>
<proteinExistence type="predicted"/>
<reference evidence="1" key="1">
    <citation type="submission" date="2023-04" db="EMBL/GenBank/DDBJ databases">
        <authorList>
            <person name="Vijverberg K."/>
            <person name="Xiong W."/>
            <person name="Schranz E."/>
        </authorList>
    </citation>
    <scope>NUCLEOTIDE SEQUENCE</scope>
</reference>
<dbReference type="Proteomes" id="UP001177003">
    <property type="component" value="Chromosome 0"/>
</dbReference>
<keyword evidence="2" id="KW-1185">Reference proteome</keyword>